<evidence type="ECO:0000256" key="1">
    <source>
        <dbReference type="SAM" id="SignalP"/>
    </source>
</evidence>
<sequence length="324" mass="34008">MRVLSTFFSLFVASTLAVDVRTVYQFPNQTWLENIITMRNGSLLVTFIGRAEVHIVNPSPGNATSSLVASLPNANAVLGITEISDDVFAVGAGQVTPRNTPINGTFAVWKIDLSHKKETKISKIADVPKVGLINGIQALNPHTILLADSWAGNIAKVNTKTGAYEVALSHPSLASNFSEPALPLGANGIKFHDGYVYYTNTVQAILGRVRVSPSGHPIGPFTILASGPNISVPDDLAVAKDGSVYLARIRAGTLQHVTLDGKVVTIAEGGPVAGVTSARFGRTKKDRNVLYLSTMGGFGADGLPAAGGRVAAVTLEKGGKGYSY</sequence>
<accession>A0A9P4GUC1</accession>
<dbReference type="Pfam" id="PF08450">
    <property type="entry name" value="SGL"/>
    <property type="match status" value="1"/>
</dbReference>
<evidence type="ECO:0000313" key="3">
    <source>
        <dbReference type="EMBL" id="KAF1851686.1"/>
    </source>
</evidence>
<dbReference type="InterPro" id="IPR052998">
    <property type="entry name" value="Hetero-Diels-Alderase-like"/>
</dbReference>
<reference evidence="3" key="1">
    <citation type="submission" date="2020-01" db="EMBL/GenBank/DDBJ databases">
        <authorList>
            <consortium name="DOE Joint Genome Institute"/>
            <person name="Haridas S."/>
            <person name="Albert R."/>
            <person name="Binder M."/>
            <person name="Bloem J."/>
            <person name="Labutti K."/>
            <person name="Salamov A."/>
            <person name="Andreopoulos B."/>
            <person name="Baker S.E."/>
            <person name="Barry K."/>
            <person name="Bills G."/>
            <person name="Bluhm B.H."/>
            <person name="Cannon C."/>
            <person name="Castanera R."/>
            <person name="Culley D.E."/>
            <person name="Daum C."/>
            <person name="Ezra D."/>
            <person name="Gonzalez J.B."/>
            <person name="Henrissat B."/>
            <person name="Kuo A."/>
            <person name="Liang C."/>
            <person name="Lipzen A."/>
            <person name="Lutzoni F."/>
            <person name="Magnuson J."/>
            <person name="Mondo S."/>
            <person name="Nolan M."/>
            <person name="Ohm R."/>
            <person name="Pangilinan J."/>
            <person name="Park H.-J."/>
            <person name="Ramirez L."/>
            <person name="Alfaro M."/>
            <person name="Sun H."/>
            <person name="Tritt A."/>
            <person name="Yoshinaga Y."/>
            <person name="Zwiers L.-H."/>
            <person name="Turgeon B.G."/>
            <person name="Goodwin S.B."/>
            <person name="Spatafora J.W."/>
            <person name="Crous P.W."/>
            <person name="Grigoriev I.V."/>
        </authorList>
    </citation>
    <scope>NUCLEOTIDE SEQUENCE</scope>
    <source>
        <strain evidence="3">CBS 394.84</strain>
    </source>
</reference>
<dbReference type="InterPro" id="IPR013658">
    <property type="entry name" value="SGL"/>
</dbReference>
<gene>
    <name evidence="3" type="ORF">K460DRAFT_362430</name>
</gene>
<comment type="caution">
    <text evidence="3">The sequence shown here is derived from an EMBL/GenBank/DDBJ whole genome shotgun (WGS) entry which is preliminary data.</text>
</comment>
<feature type="signal peptide" evidence="1">
    <location>
        <begin position="1"/>
        <end position="17"/>
    </location>
</feature>
<proteinExistence type="predicted"/>
<organism evidence="3 4">
    <name type="scientific">Cucurbitaria berberidis CBS 394.84</name>
    <dbReference type="NCBI Taxonomy" id="1168544"/>
    <lineage>
        <taxon>Eukaryota</taxon>
        <taxon>Fungi</taxon>
        <taxon>Dikarya</taxon>
        <taxon>Ascomycota</taxon>
        <taxon>Pezizomycotina</taxon>
        <taxon>Dothideomycetes</taxon>
        <taxon>Pleosporomycetidae</taxon>
        <taxon>Pleosporales</taxon>
        <taxon>Pleosporineae</taxon>
        <taxon>Cucurbitariaceae</taxon>
        <taxon>Cucurbitaria</taxon>
    </lineage>
</organism>
<dbReference type="PANTHER" id="PTHR42060:SF3">
    <property type="entry name" value="SMP-30_GLUCONOLACTONASE_LRE-LIKE REGION DOMAIN-CONTAINING PROTEIN"/>
    <property type="match status" value="1"/>
</dbReference>
<feature type="chain" id="PRO_5040195459" description="SMP-30/Gluconolactonase/LRE-like region domain-containing protein" evidence="1">
    <location>
        <begin position="18"/>
        <end position="324"/>
    </location>
</feature>
<dbReference type="SUPFAM" id="SSF63829">
    <property type="entry name" value="Calcium-dependent phosphotriesterase"/>
    <property type="match status" value="1"/>
</dbReference>
<protein>
    <recommendedName>
        <fullName evidence="2">SMP-30/Gluconolactonase/LRE-like region domain-containing protein</fullName>
    </recommendedName>
</protein>
<dbReference type="EMBL" id="ML976614">
    <property type="protein sequence ID" value="KAF1851686.1"/>
    <property type="molecule type" value="Genomic_DNA"/>
</dbReference>
<evidence type="ECO:0000313" key="4">
    <source>
        <dbReference type="Proteomes" id="UP000800039"/>
    </source>
</evidence>
<dbReference type="Gene3D" id="2.120.10.30">
    <property type="entry name" value="TolB, C-terminal domain"/>
    <property type="match status" value="1"/>
</dbReference>
<name>A0A9P4GUC1_9PLEO</name>
<dbReference type="AlphaFoldDB" id="A0A9P4GUC1"/>
<feature type="domain" description="SMP-30/Gluconolactonase/LRE-like region" evidence="2">
    <location>
        <begin position="186"/>
        <end position="294"/>
    </location>
</feature>
<dbReference type="PANTHER" id="PTHR42060">
    <property type="entry name" value="NHL REPEAT-CONTAINING PROTEIN-RELATED"/>
    <property type="match status" value="1"/>
</dbReference>
<dbReference type="InterPro" id="IPR011042">
    <property type="entry name" value="6-blade_b-propeller_TolB-like"/>
</dbReference>
<dbReference type="GeneID" id="63849888"/>
<keyword evidence="4" id="KW-1185">Reference proteome</keyword>
<dbReference type="OrthoDB" id="9977941at2759"/>
<dbReference type="RefSeq" id="XP_040794249.1">
    <property type="nucleotide sequence ID" value="XM_040932637.1"/>
</dbReference>
<keyword evidence="1" id="KW-0732">Signal</keyword>
<evidence type="ECO:0000259" key="2">
    <source>
        <dbReference type="Pfam" id="PF08450"/>
    </source>
</evidence>
<dbReference type="Proteomes" id="UP000800039">
    <property type="component" value="Unassembled WGS sequence"/>
</dbReference>